<feature type="domain" description="YchJ-like middle NTF2-like" evidence="1">
    <location>
        <begin position="27"/>
        <end position="126"/>
    </location>
</feature>
<dbReference type="Pfam" id="PF17775">
    <property type="entry name" value="YchJ_M-like"/>
    <property type="match status" value="1"/>
</dbReference>
<organism evidence="2 3">
    <name type="scientific">Rhizobium setariae</name>
    <dbReference type="NCBI Taxonomy" id="2801340"/>
    <lineage>
        <taxon>Bacteria</taxon>
        <taxon>Pseudomonadati</taxon>
        <taxon>Pseudomonadota</taxon>
        <taxon>Alphaproteobacteria</taxon>
        <taxon>Hyphomicrobiales</taxon>
        <taxon>Rhizobiaceae</taxon>
        <taxon>Rhizobium/Agrobacterium group</taxon>
        <taxon>Rhizobium</taxon>
    </lineage>
</organism>
<dbReference type="RefSeq" id="WP_201653058.1">
    <property type="nucleotide sequence ID" value="NZ_JAEQNC010000002.1"/>
</dbReference>
<evidence type="ECO:0000259" key="1">
    <source>
        <dbReference type="Pfam" id="PF17775"/>
    </source>
</evidence>
<dbReference type="Pfam" id="PF02810">
    <property type="entry name" value="SEC-C"/>
    <property type="match status" value="2"/>
</dbReference>
<evidence type="ECO:0000313" key="3">
    <source>
        <dbReference type="Proteomes" id="UP000633219"/>
    </source>
</evidence>
<dbReference type="SUPFAM" id="SSF103642">
    <property type="entry name" value="Sec-C motif"/>
    <property type="match status" value="1"/>
</dbReference>
<dbReference type="SUPFAM" id="SSF54427">
    <property type="entry name" value="NTF2-like"/>
    <property type="match status" value="1"/>
</dbReference>
<protein>
    <submittedName>
        <fullName evidence="2">YchJ family protein</fullName>
    </submittedName>
</protein>
<dbReference type="InterPro" id="IPR032710">
    <property type="entry name" value="NTF2-like_dom_sf"/>
</dbReference>
<keyword evidence="3" id="KW-1185">Reference proteome</keyword>
<evidence type="ECO:0000313" key="2">
    <source>
        <dbReference type="EMBL" id="MBL0371040.1"/>
    </source>
</evidence>
<dbReference type="AlphaFoldDB" id="A0A936YRJ9"/>
<dbReference type="InterPro" id="IPR048469">
    <property type="entry name" value="YchJ-like_M"/>
</dbReference>
<sequence length="160" mass="17878">MTDCPCGSRREYSACCAPYIAGKPAPTAEALMRSRYSAYTIGNFDYIEKTCTGPAALSFNRAEAERAQLGTEWLGLEIKKTQQGRESDTAGTVKFLFRYRHHGQEFSHLETSNFRRIDGFWLYHDGEFKAAPARPDRAGRNDPCPCGSGKKYKKCCGADL</sequence>
<dbReference type="PANTHER" id="PTHR33747:SF1">
    <property type="entry name" value="ADENYLATE CYCLASE-ASSOCIATED CAP C-TERMINAL DOMAIN-CONTAINING PROTEIN"/>
    <property type="match status" value="1"/>
</dbReference>
<reference evidence="2" key="1">
    <citation type="submission" date="2021-01" db="EMBL/GenBank/DDBJ databases">
        <title>Rhizobium sp. strain KVB221 16S ribosomal RNA gene Genome sequencing and assembly.</title>
        <authorList>
            <person name="Kang M."/>
        </authorList>
    </citation>
    <scope>NUCLEOTIDE SEQUENCE</scope>
    <source>
        <strain evidence="2">KVB221</strain>
    </source>
</reference>
<gene>
    <name evidence="2" type="ORF">JJB09_03280</name>
</gene>
<comment type="caution">
    <text evidence="2">The sequence shown here is derived from an EMBL/GenBank/DDBJ whole genome shotgun (WGS) entry which is preliminary data.</text>
</comment>
<dbReference type="InterPro" id="IPR004027">
    <property type="entry name" value="SEC_C_motif"/>
</dbReference>
<dbReference type="Gene3D" id="3.10.450.50">
    <property type="match status" value="1"/>
</dbReference>
<accession>A0A936YRJ9</accession>
<dbReference type="EMBL" id="JAEQNC010000002">
    <property type="protein sequence ID" value="MBL0371040.1"/>
    <property type="molecule type" value="Genomic_DNA"/>
</dbReference>
<proteinExistence type="predicted"/>
<name>A0A936YRJ9_9HYPH</name>
<dbReference type="Proteomes" id="UP000633219">
    <property type="component" value="Unassembled WGS sequence"/>
</dbReference>
<dbReference type="PANTHER" id="PTHR33747">
    <property type="entry name" value="UPF0225 PROTEIN SCO1677"/>
    <property type="match status" value="1"/>
</dbReference>